<protein>
    <recommendedName>
        <fullName evidence="2">Aminotransferase class V domain-containing protein</fullName>
    </recommendedName>
</protein>
<dbReference type="SUPFAM" id="SSF53383">
    <property type="entry name" value="PLP-dependent transferases"/>
    <property type="match status" value="1"/>
</dbReference>
<dbReference type="AlphaFoldDB" id="K2FW63"/>
<dbReference type="Pfam" id="PF00266">
    <property type="entry name" value="Aminotran_5"/>
    <property type="match status" value="1"/>
</dbReference>
<dbReference type="Gene3D" id="3.40.640.10">
    <property type="entry name" value="Type I PLP-dependent aspartate aminotransferase-like (Major domain)"/>
    <property type="match status" value="1"/>
</dbReference>
<dbReference type="PANTHER" id="PTHR43586:SF8">
    <property type="entry name" value="CYSTEINE DESULFURASE 1, CHLOROPLASTIC"/>
    <property type="match status" value="1"/>
</dbReference>
<gene>
    <name evidence="3" type="ORF">ACD_4C00009G0007</name>
</gene>
<feature type="domain" description="Aminotransferase class V" evidence="2">
    <location>
        <begin position="2"/>
        <end position="179"/>
    </location>
</feature>
<organism evidence="3">
    <name type="scientific">uncultured bacterium</name>
    <name type="common">gcode 4</name>
    <dbReference type="NCBI Taxonomy" id="1234023"/>
    <lineage>
        <taxon>Bacteria</taxon>
        <taxon>environmental samples</taxon>
    </lineage>
</organism>
<dbReference type="EMBL" id="AMFJ01000525">
    <property type="protein sequence ID" value="EKE27188.1"/>
    <property type="molecule type" value="Genomic_DNA"/>
</dbReference>
<evidence type="ECO:0000256" key="1">
    <source>
        <dbReference type="ARBA" id="ARBA00022898"/>
    </source>
</evidence>
<dbReference type="InterPro" id="IPR000192">
    <property type="entry name" value="Aminotrans_V_dom"/>
</dbReference>
<proteinExistence type="predicted"/>
<reference evidence="3" key="1">
    <citation type="journal article" date="2012" name="Science">
        <title>Fermentation, hydrogen, and sulfur metabolism in multiple uncultivated bacterial phyla.</title>
        <authorList>
            <person name="Wrighton K.C."/>
            <person name="Thomas B.C."/>
            <person name="Sharon I."/>
            <person name="Miller C.S."/>
            <person name="Castelle C.J."/>
            <person name="VerBerkmoes N.C."/>
            <person name="Wilkins M.J."/>
            <person name="Hettich R.L."/>
            <person name="Lipton M.S."/>
            <person name="Williams K.H."/>
            <person name="Long P.E."/>
            <person name="Banfield J.F."/>
        </authorList>
    </citation>
    <scope>NUCLEOTIDE SEQUENCE [LARGE SCALE GENOMIC DNA]</scope>
</reference>
<dbReference type="Gene3D" id="3.90.1150.10">
    <property type="entry name" value="Aspartate Aminotransferase, domain 1"/>
    <property type="match status" value="1"/>
</dbReference>
<dbReference type="PANTHER" id="PTHR43586">
    <property type="entry name" value="CYSTEINE DESULFURASE"/>
    <property type="match status" value="1"/>
</dbReference>
<dbReference type="InterPro" id="IPR015424">
    <property type="entry name" value="PyrdxlP-dep_Trfase"/>
</dbReference>
<accession>K2FW63</accession>
<name>K2FW63_9BACT</name>
<sequence>MFFTWHKIMADTWIWVLYWKRELLKSLTPAFGWGWAINWVKEDSFIPSGLPHRFEPGTPNIVWAVSLLKSLEYIESIWWYKEIEKNEEELIKYFLKKYEAVKDKVKLLGSEKNENRVWVFTFYIEWFHSSDIADLMAEQNICIRAWHHCAEPFMNKFNLSNTFRASLYIYNSKEDIDMFFEVLEWILKEI</sequence>
<dbReference type="InterPro" id="IPR015422">
    <property type="entry name" value="PyrdxlP-dep_Trfase_small"/>
</dbReference>
<evidence type="ECO:0000313" key="3">
    <source>
        <dbReference type="EMBL" id="EKE27188.1"/>
    </source>
</evidence>
<dbReference type="InterPro" id="IPR015421">
    <property type="entry name" value="PyrdxlP-dep_Trfase_major"/>
</dbReference>
<evidence type="ECO:0000259" key="2">
    <source>
        <dbReference type="Pfam" id="PF00266"/>
    </source>
</evidence>
<keyword evidence="1" id="KW-0663">Pyridoxal phosphate</keyword>
<comment type="caution">
    <text evidence="3">The sequence shown here is derived from an EMBL/GenBank/DDBJ whole genome shotgun (WGS) entry which is preliminary data.</text>
</comment>